<proteinExistence type="predicted"/>
<dbReference type="InterPro" id="IPR017907">
    <property type="entry name" value="Znf_RING_CS"/>
</dbReference>
<keyword evidence="2 4" id="KW-0863">Zinc-finger</keyword>
<evidence type="ECO:0000256" key="5">
    <source>
        <dbReference type="SAM" id="Coils"/>
    </source>
</evidence>
<evidence type="ECO:0000259" key="7">
    <source>
        <dbReference type="PROSITE" id="PS50089"/>
    </source>
</evidence>
<sequence>MESRSDESEPSYMVVNKQLQDVIRFQHTVIARLKAKMSRSDNRVSREEYEKLARELEEEKLEHIRTKAKLASESEKLQFALGEIDILNKQIQREKVTFENAYGQVKSKALEENQEKKEIQTKYQGWFVLYACIITDNKSEHNKPNIVVLDKIECMCLIIDVACHFDIQVKDKEKDKIKNYQDLKRKLKWIWKLRRVTVVPIIIAMEELCSKQDDILTTKDAKIKELKRRLGLKRKKRAPANVPASLDQPSTSSTSCEDQNSLLQSTCSPPDEISPIQEETDCLVPVNKRSRVDDVNEESPQGSTTSESAATVNPPTTPDSQENKRGKNDNNIEQQSSVRNGTDNEPITIESPGPTTSHSLDDVMIVGDVQVGRPEVIDLERLPTIRQGGSVVVDLTNDASFHDSNVVDLTRETPSDSSVDSNPVIVCVNRIYRGDPVSQRPSCRFASLPSMLERSFPVSSPDDEILEVTDADIRRKQMSSLDTSSGEGAEPDTAAKRNITCPICMDDESTIKRRKRQLTSTTCGHVFCDKCIRSAVQMQSKCPTCRKKLSLKQLHPIFL</sequence>
<dbReference type="SUPFAM" id="SSF57850">
    <property type="entry name" value="RING/U-box"/>
    <property type="match status" value="1"/>
</dbReference>
<feature type="coiled-coil region" evidence="5">
    <location>
        <begin position="39"/>
        <end position="73"/>
    </location>
</feature>
<dbReference type="Gene3D" id="3.30.40.10">
    <property type="entry name" value="Zinc/RING finger domain, C3HC4 (zinc finger)"/>
    <property type="match status" value="1"/>
</dbReference>
<dbReference type="InterPro" id="IPR029176">
    <property type="entry name" value="SPATA24"/>
</dbReference>
<dbReference type="EMBL" id="CALNXI010000310">
    <property type="protein sequence ID" value="CAH3024601.1"/>
    <property type="molecule type" value="Genomic_DNA"/>
</dbReference>
<dbReference type="InterPro" id="IPR001841">
    <property type="entry name" value="Znf_RING"/>
</dbReference>
<feature type="compositionally biased region" description="Polar residues" evidence="6">
    <location>
        <begin position="247"/>
        <end position="268"/>
    </location>
</feature>
<keyword evidence="1" id="KW-0479">Metal-binding</keyword>
<feature type="compositionally biased region" description="Basic and acidic residues" evidence="6">
    <location>
        <begin position="321"/>
        <end position="330"/>
    </location>
</feature>
<accession>A0ABN8M7A0</accession>
<comment type="caution">
    <text evidence="8">The sequence shown here is derived from an EMBL/GenBank/DDBJ whole genome shotgun (WGS) entry which is preliminary data.</text>
</comment>
<evidence type="ECO:0000313" key="9">
    <source>
        <dbReference type="Proteomes" id="UP001159427"/>
    </source>
</evidence>
<feature type="region of interest" description="Disordered" evidence="6">
    <location>
        <begin position="234"/>
        <end position="361"/>
    </location>
</feature>
<evidence type="ECO:0000256" key="2">
    <source>
        <dbReference type="ARBA" id="ARBA00022771"/>
    </source>
</evidence>
<evidence type="ECO:0000256" key="1">
    <source>
        <dbReference type="ARBA" id="ARBA00022723"/>
    </source>
</evidence>
<evidence type="ECO:0000256" key="3">
    <source>
        <dbReference type="ARBA" id="ARBA00022833"/>
    </source>
</evidence>
<dbReference type="InterPro" id="IPR013083">
    <property type="entry name" value="Znf_RING/FYVE/PHD"/>
</dbReference>
<organism evidence="8 9">
    <name type="scientific">Porites evermanni</name>
    <dbReference type="NCBI Taxonomy" id="104178"/>
    <lineage>
        <taxon>Eukaryota</taxon>
        <taxon>Metazoa</taxon>
        <taxon>Cnidaria</taxon>
        <taxon>Anthozoa</taxon>
        <taxon>Hexacorallia</taxon>
        <taxon>Scleractinia</taxon>
        <taxon>Fungiina</taxon>
        <taxon>Poritidae</taxon>
        <taxon>Porites</taxon>
    </lineage>
</organism>
<evidence type="ECO:0000256" key="4">
    <source>
        <dbReference type="PROSITE-ProRule" id="PRU00175"/>
    </source>
</evidence>
<dbReference type="PROSITE" id="PS50089">
    <property type="entry name" value="ZF_RING_2"/>
    <property type="match status" value="1"/>
</dbReference>
<keyword evidence="3" id="KW-0862">Zinc</keyword>
<reference evidence="8 9" key="1">
    <citation type="submission" date="2022-05" db="EMBL/GenBank/DDBJ databases">
        <authorList>
            <consortium name="Genoscope - CEA"/>
            <person name="William W."/>
        </authorList>
    </citation>
    <scope>NUCLEOTIDE SEQUENCE [LARGE SCALE GENOMIC DNA]</scope>
</reference>
<dbReference type="Proteomes" id="UP001159427">
    <property type="component" value="Unassembled WGS sequence"/>
</dbReference>
<gene>
    <name evidence="8" type="ORF">PEVE_00023404</name>
</gene>
<evidence type="ECO:0000313" key="8">
    <source>
        <dbReference type="EMBL" id="CAH3024601.1"/>
    </source>
</evidence>
<name>A0ABN8M7A0_9CNID</name>
<evidence type="ECO:0000256" key="6">
    <source>
        <dbReference type="SAM" id="MobiDB-lite"/>
    </source>
</evidence>
<dbReference type="PANTHER" id="PTHR35155:SF1">
    <property type="entry name" value="SPERMATOGENESIS-ASSOCIATED PROTEIN 24"/>
    <property type="match status" value="1"/>
</dbReference>
<feature type="domain" description="RING-type" evidence="7">
    <location>
        <begin position="501"/>
        <end position="546"/>
    </location>
</feature>
<dbReference type="Pfam" id="PF15175">
    <property type="entry name" value="SPATA24"/>
    <property type="match status" value="1"/>
</dbReference>
<feature type="compositionally biased region" description="Polar residues" evidence="6">
    <location>
        <begin position="331"/>
        <end position="345"/>
    </location>
</feature>
<protein>
    <recommendedName>
        <fullName evidence="7">RING-type domain-containing protein</fullName>
    </recommendedName>
</protein>
<dbReference type="SMART" id="SM00184">
    <property type="entry name" value="RING"/>
    <property type="match status" value="1"/>
</dbReference>
<feature type="compositionally biased region" description="Polar residues" evidence="6">
    <location>
        <begin position="298"/>
        <end position="320"/>
    </location>
</feature>
<keyword evidence="5" id="KW-0175">Coiled coil</keyword>
<dbReference type="PROSITE" id="PS00518">
    <property type="entry name" value="ZF_RING_1"/>
    <property type="match status" value="1"/>
</dbReference>
<dbReference type="PANTHER" id="PTHR35155">
    <property type="entry name" value="SPERMATOGENESIS-ASSOCIATED PROTEIN 24"/>
    <property type="match status" value="1"/>
</dbReference>
<dbReference type="Pfam" id="PF13639">
    <property type="entry name" value="zf-RING_2"/>
    <property type="match status" value="1"/>
</dbReference>
<keyword evidence="9" id="KW-1185">Reference proteome</keyword>